<dbReference type="Proteomes" id="UP000199516">
    <property type="component" value="Unassembled WGS sequence"/>
</dbReference>
<gene>
    <name evidence="2" type="ORF">SAMN05192532_102482</name>
</gene>
<accession>A0A1I2BUP7</accession>
<name>A0A1I2BUP7_9BACI</name>
<evidence type="ECO:0000313" key="3">
    <source>
        <dbReference type="Proteomes" id="UP000199516"/>
    </source>
</evidence>
<keyword evidence="1" id="KW-1133">Transmembrane helix</keyword>
<dbReference type="EMBL" id="FONT01000002">
    <property type="protein sequence ID" value="SFE59040.1"/>
    <property type="molecule type" value="Genomic_DNA"/>
</dbReference>
<organism evidence="2 3">
    <name type="scientific">Alteribacillus iranensis</name>
    <dbReference type="NCBI Taxonomy" id="930128"/>
    <lineage>
        <taxon>Bacteria</taxon>
        <taxon>Bacillati</taxon>
        <taxon>Bacillota</taxon>
        <taxon>Bacilli</taxon>
        <taxon>Bacillales</taxon>
        <taxon>Bacillaceae</taxon>
        <taxon>Alteribacillus</taxon>
    </lineage>
</organism>
<feature type="transmembrane region" description="Helical" evidence="1">
    <location>
        <begin position="20"/>
        <end position="41"/>
    </location>
</feature>
<keyword evidence="1" id="KW-0472">Membrane</keyword>
<keyword evidence="1" id="KW-0812">Transmembrane</keyword>
<keyword evidence="3" id="KW-1185">Reference proteome</keyword>
<reference evidence="2 3" key="1">
    <citation type="submission" date="2016-10" db="EMBL/GenBank/DDBJ databases">
        <authorList>
            <person name="de Groot N.N."/>
        </authorList>
    </citation>
    <scope>NUCLEOTIDE SEQUENCE [LARGE SCALE GENOMIC DNA]</scope>
    <source>
        <strain evidence="2 3">DSM 23995</strain>
    </source>
</reference>
<protein>
    <submittedName>
        <fullName evidence="2">Uncharacterized protein</fullName>
    </submittedName>
</protein>
<dbReference type="STRING" id="930128.SAMN05192532_102482"/>
<evidence type="ECO:0000313" key="2">
    <source>
        <dbReference type="EMBL" id="SFE59040.1"/>
    </source>
</evidence>
<proteinExistence type="predicted"/>
<dbReference type="AlphaFoldDB" id="A0A1I2BUP7"/>
<sequence length="43" mass="4701">MNSKHSNHSPVKEAGKGCILGIVLMIVGFSIAHFVLGMEFFPR</sequence>
<evidence type="ECO:0000256" key="1">
    <source>
        <dbReference type="SAM" id="Phobius"/>
    </source>
</evidence>